<organism evidence="3 4">
    <name type="scientific">Gossypium stocksii</name>
    <dbReference type="NCBI Taxonomy" id="47602"/>
    <lineage>
        <taxon>Eukaryota</taxon>
        <taxon>Viridiplantae</taxon>
        <taxon>Streptophyta</taxon>
        <taxon>Embryophyta</taxon>
        <taxon>Tracheophyta</taxon>
        <taxon>Spermatophyta</taxon>
        <taxon>Magnoliopsida</taxon>
        <taxon>eudicotyledons</taxon>
        <taxon>Gunneridae</taxon>
        <taxon>Pentapetalae</taxon>
        <taxon>rosids</taxon>
        <taxon>malvids</taxon>
        <taxon>Malvales</taxon>
        <taxon>Malvaceae</taxon>
        <taxon>Malvoideae</taxon>
        <taxon>Gossypium</taxon>
    </lineage>
</organism>
<name>A0A9D3VHK3_9ROSI</name>
<evidence type="ECO:0000259" key="2">
    <source>
        <dbReference type="PROSITE" id="PS50158"/>
    </source>
</evidence>
<dbReference type="EMBL" id="JAIQCV010000007">
    <property type="protein sequence ID" value="KAH1082362.1"/>
    <property type="molecule type" value="Genomic_DNA"/>
</dbReference>
<dbReference type="Pfam" id="PF14392">
    <property type="entry name" value="zf-CCHC_4"/>
    <property type="match status" value="1"/>
</dbReference>
<dbReference type="PANTHER" id="PTHR31286">
    <property type="entry name" value="GLYCINE-RICH CELL WALL STRUCTURAL PROTEIN 1.8-LIKE"/>
    <property type="match status" value="1"/>
</dbReference>
<keyword evidence="4" id="KW-1185">Reference proteome</keyword>
<dbReference type="GO" id="GO:0003676">
    <property type="term" value="F:nucleic acid binding"/>
    <property type="evidence" value="ECO:0007669"/>
    <property type="project" value="InterPro"/>
</dbReference>
<keyword evidence="1" id="KW-0863">Zinc-finger</keyword>
<dbReference type="PROSITE" id="PS50158">
    <property type="entry name" value="ZF_CCHC"/>
    <property type="match status" value="1"/>
</dbReference>
<gene>
    <name evidence="3" type="ORF">J1N35_022123</name>
</gene>
<dbReference type="InterPro" id="IPR040256">
    <property type="entry name" value="At4g02000-like"/>
</dbReference>
<evidence type="ECO:0000256" key="1">
    <source>
        <dbReference type="PROSITE-ProRule" id="PRU00047"/>
    </source>
</evidence>
<evidence type="ECO:0000313" key="3">
    <source>
        <dbReference type="EMBL" id="KAH1082362.1"/>
    </source>
</evidence>
<keyword evidence="1" id="KW-0862">Zinc</keyword>
<feature type="domain" description="CCHC-type" evidence="2">
    <location>
        <begin position="167"/>
        <end position="181"/>
    </location>
</feature>
<dbReference type="InterPro" id="IPR001878">
    <property type="entry name" value="Znf_CCHC"/>
</dbReference>
<dbReference type="AlphaFoldDB" id="A0A9D3VHK3"/>
<protein>
    <recommendedName>
        <fullName evidence="2">CCHC-type domain-containing protein</fullName>
    </recommendedName>
</protein>
<evidence type="ECO:0000313" key="4">
    <source>
        <dbReference type="Proteomes" id="UP000828251"/>
    </source>
</evidence>
<dbReference type="Proteomes" id="UP000828251">
    <property type="component" value="Unassembled WGS sequence"/>
</dbReference>
<dbReference type="PANTHER" id="PTHR31286:SF153">
    <property type="entry name" value="DUF4283 DOMAIN PROTEIN"/>
    <property type="match status" value="1"/>
</dbReference>
<sequence>MESYFSVLVMEEGIAKLNLMDEEEEEFNEENSMAEWNYQYCLVGRCLTDSVVHFPSLRNTMADLWHPTVQFGEDPACICLNTTEFWVQIHDLPHGLMTEGMAKQFGDFMGQFIEYDSAAPMMGFRNFIRVRVRLDVTMPLKRKKKIQIGNATTIYARFQYEKLGLFCFVCGKTGHGESFCPLRLGIEPSKIVFGWDSSLRAVYDGGTPRILNADQQLPISGNDRWNNLGARELVGQAVDIGPMDLMFDEENSLLVVSDGKKGKGS</sequence>
<comment type="caution">
    <text evidence="3">The sequence shown here is derived from an EMBL/GenBank/DDBJ whole genome shotgun (WGS) entry which is preliminary data.</text>
</comment>
<accession>A0A9D3VHK3</accession>
<reference evidence="3 4" key="1">
    <citation type="journal article" date="2021" name="Plant Biotechnol. J.">
        <title>Multi-omics assisted identification of the key and species-specific regulatory components of drought-tolerant mechanisms in Gossypium stocksii.</title>
        <authorList>
            <person name="Yu D."/>
            <person name="Ke L."/>
            <person name="Zhang D."/>
            <person name="Wu Y."/>
            <person name="Sun Y."/>
            <person name="Mei J."/>
            <person name="Sun J."/>
            <person name="Sun Y."/>
        </authorList>
    </citation>
    <scope>NUCLEOTIDE SEQUENCE [LARGE SCALE GENOMIC DNA]</scope>
    <source>
        <strain evidence="4">cv. E1</strain>
        <tissue evidence="3">Leaf</tissue>
    </source>
</reference>
<dbReference type="GO" id="GO:0008270">
    <property type="term" value="F:zinc ion binding"/>
    <property type="evidence" value="ECO:0007669"/>
    <property type="project" value="UniProtKB-KW"/>
</dbReference>
<dbReference type="InterPro" id="IPR025836">
    <property type="entry name" value="Zn_knuckle_CX2CX4HX4C"/>
</dbReference>
<proteinExistence type="predicted"/>
<dbReference type="OrthoDB" id="1000626at2759"/>
<keyword evidence="1" id="KW-0479">Metal-binding</keyword>